<evidence type="ECO:0000313" key="3">
    <source>
        <dbReference type="Proteomes" id="UP000515563"/>
    </source>
</evidence>
<proteinExistence type="predicted"/>
<evidence type="ECO:0000256" key="1">
    <source>
        <dbReference type="SAM" id="MobiDB-lite"/>
    </source>
</evidence>
<dbReference type="EMBL" id="CP043661">
    <property type="protein sequence ID" value="QNE16603.1"/>
    <property type="molecule type" value="Genomic_DNA"/>
</dbReference>
<reference evidence="3" key="1">
    <citation type="submission" date="2019-09" db="EMBL/GenBank/DDBJ databases">
        <title>Antimicrobial potential of Antarctic Bacteria.</title>
        <authorList>
            <person name="Benaud N."/>
            <person name="Edwards R.J."/>
            <person name="Ferrari B.C."/>
        </authorList>
    </citation>
    <scope>NUCLEOTIDE SEQUENCE [LARGE SCALE GENOMIC DNA]</scope>
    <source>
        <strain evidence="3">SPB151</strain>
    </source>
</reference>
<accession>A0A7G6WRI8</accession>
<dbReference type="KEGG" id="kqi:F1D05_00155"/>
<reference evidence="2 3" key="2">
    <citation type="journal article" date="2020" name="Microbiol. Resour. Announc.">
        <title>Antarctic desert soil bacteria exhibit high novel natural product potential, evaluated through long-read genome sequencing and comparative genomics.</title>
        <authorList>
            <person name="Benaud N."/>
            <person name="Edwards R.J."/>
            <person name="Amos T.G."/>
            <person name="D'Agostino P.M."/>
            <person name="Gutierrez-Chavez C."/>
            <person name="Montgomery K."/>
            <person name="Nicetic I."/>
            <person name="Ferrari B.C."/>
        </authorList>
    </citation>
    <scope>NUCLEOTIDE SEQUENCE [LARGE SCALE GENOMIC DNA]</scope>
    <source>
        <strain evidence="2 3">SPB151</strain>
    </source>
</reference>
<feature type="region of interest" description="Disordered" evidence="1">
    <location>
        <begin position="52"/>
        <end position="83"/>
    </location>
</feature>
<name>A0A7G6WRI8_9ACTN</name>
<dbReference type="Proteomes" id="UP000515563">
    <property type="component" value="Chromosome"/>
</dbReference>
<dbReference type="AlphaFoldDB" id="A0A7G6WRI8"/>
<organism evidence="2 3">
    <name type="scientific">Kribbella qitaiheensis</name>
    <dbReference type="NCBI Taxonomy" id="1544730"/>
    <lineage>
        <taxon>Bacteria</taxon>
        <taxon>Bacillati</taxon>
        <taxon>Actinomycetota</taxon>
        <taxon>Actinomycetes</taxon>
        <taxon>Propionibacteriales</taxon>
        <taxon>Kribbellaceae</taxon>
        <taxon>Kribbella</taxon>
    </lineage>
</organism>
<dbReference type="RefSeq" id="WP_185445143.1">
    <property type="nucleotide sequence ID" value="NZ_CP043661.1"/>
</dbReference>
<feature type="compositionally biased region" description="Low complexity" evidence="1">
    <location>
        <begin position="59"/>
        <end position="72"/>
    </location>
</feature>
<protein>
    <submittedName>
        <fullName evidence="2">Uncharacterized protein</fullName>
    </submittedName>
</protein>
<sequence>MTLRLTLSNYGSSTLEIGLVIDDDGHITGWQTSGWRVGRFARDLTAKERTELDRALESARAADAQAPPAEGPRSPSGSTEQLVADGLPDATFSSNASPPPGFEELIRVLRGVRENLADSPSAAIELEVSGTPLRARLKHIGKEPIDVRGDSELRVEALIYDKDYAVLERELHTVDAAGLDGALSDGWELELVAGLSLPTPPRGGFLSVNAGPLRVDSIGDGVLRRAEFSWVTE</sequence>
<keyword evidence="3" id="KW-1185">Reference proteome</keyword>
<evidence type="ECO:0000313" key="2">
    <source>
        <dbReference type="EMBL" id="QNE16603.1"/>
    </source>
</evidence>
<gene>
    <name evidence="2" type="ORF">F1D05_00155</name>
</gene>